<protein>
    <submittedName>
        <fullName evidence="2">Uncharacterized protein</fullName>
    </submittedName>
</protein>
<keyword evidence="1" id="KW-0472">Membrane</keyword>
<reference evidence="2 3" key="1">
    <citation type="submission" date="2018-11" db="EMBL/GenBank/DDBJ databases">
        <title>Sequencing the genomes of 1000 actinobacteria strains.</title>
        <authorList>
            <person name="Klenk H.-P."/>
        </authorList>
    </citation>
    <scope>NUCLEOTIDE SEQUENCE [LARGE SCALE GENOMIC DNA]</scope>
    <source>
        <strain evidence="2 3">DSM 11294</strain>
    </source>
</reference>
<proteinExistence type="predicted"/>
<dbReference type="EMBL" id="RKHK01000001">
    <property type="protein sequence ID" value="ROR72653.1"/>
    <property type="molecule type" value="Genomic_DNA"/>
</dbReference>
<evidence type="ECO:0000256" key="1">
    <source>
        <dbReference type="SAM" id="Phobius"/>
    </source>
</evidence>
<dbReference type="Proteomes" id="UP000280668">
    <property type="component" value="Unassembled WGS sequence"/>
</dbReference>
<evidence type="ECO:0000313" key="3">
    <source>
        <dbReference type="Proteomes" id="UP000280668"/>
    </source>
</evidence>
<sequence>MGTSGSSLIMVIVLPFLVLGAGVLGLAVFMGLRATRGFRAEWRRHRRNRRARPRAWADHRQWTYTPEVPHPPLTSALAISYPRGAKRYTEVIEGAVRGVPAASWIQTEWRSDTPHRGEFSRQRVAALHVPWSVPRISLTPSVDELSHSVNSSVNAATRVVLEGDRFNRAWFVSSDDPRTASTVLHPRTMERLLLPDALPAAGAQLSHEKTHVRFIGRHLYAWRPYRTDVNNLDELFRLLGDLYDLTPDHVRQDRGPDDRP</sequence>
<gene>
    <name evidence="2" type="ORF">EDD31_1011</name>
</gene>
<feature type="transmembrane region" description="Helical" evidence="1">
    <location>
        <begin position="6"/>
        <end position="29"/>
    </location>
</feature>
<organism evidence="2 3">
    <name type="scientific">Bogoriella caseilytica</name>
    <dbReference type="NCBI Taxonomy" id="56055"/>
    <lineage>
        <taxon>Bacteria</taxon>
        <taxon>Bacillati</taxon>
        <taxon>Actinomycetota</taxon>
        <taxon>Actinomycetes</taxon>
        <taxon>Micrococcales</taxon>
        <taxon>Bogoriellaceae</taxon>
        <taxon>Bogoriella</taxon>
    </lineage>
</organism>
<dbReference type="OrthoDB" id="3429251at2"/>
<keyword evidence="1" id="KW-0812">Transmembrane</keyword>
<accession>A0A3N2BBL8</accession>
<dbReference type="RefSeq" id="WP_123303188.1">
    <property type="nucleotide sequence ID" value="NZ_RKHK01000001.1"/>
</dbReference>
<comment type="caution">
    <text evidence="2">The sequence shown here is derived from an EMBL/GenBank/DDBJ whole genome shotgun (WGS) entry which is preliminary data.</text>
</comment>
<keyword evidence="3" id="KW-1185">Reference proteome</keyword>
<evidence type="ECO:0000313" key="2">
    <source>
        <dbReference type="EMBL" id="ROR72653.1"/>
    </source>
</evidence>
<keyword evidence="1" id="KW-1133">Transmembrane helix</keyword>
<name>A0A3N2BBL8_9MICO</name>
<dbReference type="AlphaFoldDB" id="A0A3N2BBL8"/>